<proteinExistence type="predicted"/>
<reference evidence="2 3" key="1">
    <citation type="journal article" date="2024" name="J Genomics">
        <title>Draft genome sequencing and assembly of Favolaschia claudopus CIRM-BRFM 2984 isolated from oak limbs.</title>
        <authorList>
            <person name="Navarro D."/>
            <person name="Drula E."/>
            <person name="Chaduli D."/>
            <person name="Cazenave R."/>
            <person name="Ahrendt S."/>
            <person name="Wang J."/>
            <person name="Lipzen A."/>
            <person name="Daum C."/>
            <person name="Barry K."/>
            <person name="Grigoriev I.V."/>
            <person name="Favel A."/>
            <person name="Rosso M.N."/>
            <person name="Martin F."/>
        </authorList>
    </citation>
    <scope>NUCLEOTIDE SEQUENCE [LARGE SCALE GENOMIC DNA]</scope>
    <source>
        <strain evidence="2 3">CIRM-BRFM 2984</strain>
    </source>
</reference>
<feature type="compositionally biased region" description="Basic and acidic residues" evidence="1">
    <location>
        <begin position="497"/>
        <end position="512"/>
    </location>
</feature>
<dbReference type="SUPFAM" id="SSF56349">
    <property type="entry name" value="DNA breaking-rejoining enzymes"/>
    <property type="match status" value="1"/>
</dbReference>
<feature type="compositionally biased region" description="Polar residues" evidence="1">
    <location>
        <begin position="1"/>
        <end position="14"/>
    </location>
</feature>
<feature type="region of interest" description="Disordered" evidence="1">
    <location>
        <begin position="1"/>
        <end position="20"/>
    </location>
</feature>
<name>A0AAV9Z5T2_9AGAR</name>
<dbReference type="GO" id="GO:0003677">
    <property type="term" value="F:DNA binding"/>
    <property type="evidence" value="ECO:0007669"/>
    <property type="project" value="InterPro"/>
</dbReference>
<dbReference type="EMBL" id="JAWWNJ010000196">
    <property type="protein sequence ID" value="KAK6972015.1"/>
    <property type="molecule type" value="Genomic_DNA"/>
</dbReference>
<gene>
    <name evidence="2" type="ORF">R3P38DRAFT_3297239</name>
</gene>
<keyword evidence="3" id="KW-1185">Reference proteome</keyword>
<evidence type="ECO:0000313" key="2">
    <source>
        <dbReference type="EMBL" id="KAK6972015.1"/>
    </source>
</evidence>
<evidence type="ECO:0008006" key="4">
    <source>
        <dbReference type="Google" id="ProtNLM"/>
    </source>
</evidence>
<organism evidence="2 3">
    <name type="scientific">Favolaschia claudopus</name>
    <dbReference type="NCBI Taxonomy" id="2862362"/>
    <lineage>
        <taxon>Eukaryota</taxon>
        <taxon>Fungi</taxon>
        <taxon>Dikarya</taxon>
        <taxon>Basidiomycota</taxon>
        <taxon>Agaricomycotina</taxon>
        <taxon>Agaricomycetes</taxon>
        <taxon>Agaricomycetidae</taxon>
        <taxon>Agaricales</taxon>
        <taxon>Marasmiineae</taxon>
        <taxon>Mycenaceae</taxon>
        <taxon>Favolaschia</taxon>
    </lineage>
</organism>
<dbReference type="InterPro" id="IPR011010">
    <property type="entry name" value="DNA_brk_join_enz"/>
</dbReference>
<accession>A0AAV9Z5T2</accession>
<sequence length="644" mass="72425">MSTINLPPTSQDAPQPTDKEVEEELCLLDLEDADSLLEHVQDLISQHLDEFPEDKIDDEATRYAAKMTKASITDGTRNGHVRIIRHLITFHLRRNKKWDAKRVDEQTPGDITAFITQKCGPPEEGFEGRKYSTAVSTRAALTMWYKQLRPNESLTEWRLDSITNTWRGLPTRSRQVSQFMVGLEKTKAKSGEVSSSARALSLEDIHRLYQHCMSPDLSSAQRRAGTVRYVAFLLAWLMLLRIDEVIKLRFENIDKVPGERKFVDGAELKFWIIKTNESAEKKVLNVSGTVETLRSSLAAYYGFDLTVNPRVETINVPTVDESIRDRQWADLVSLGIEWKDSIKAGKQFKLVPEVPEALVPKTSIQSILPGIELPGIELGAANQESIARIPSTPSSQNSLPSGTSPNVIANQSRFTGNSSHLANSLAPAAMNSVAQVMHPHIPSHLPVPSPTLSSTSAAAGLREVGILDDISTVIAGLERCEGLRQVIEQIESGDVQAIRDRYGPSEPGRRGTADPSWPKYSNLVSKRERIHRVLMQDFAGNKERFFNYFTVPPPATKKRKHGADASNLPTEYFRSFRKIVEAIPWREADIVAERQKAEYMDNEGVFSDVKWGQVWDGKNSWEIWREIGKERYQNTKKKVEDINS</sequence>
<dbReference type="Proteomes" id="UP001362999">
    <property type="component" value="Unassembled WGS sequence"/>
</dbReference>
<evidence type="ECO:0000313" key="3">
    <source>
        <dbReference type="Proteomes" id="UP001362999"/>
    </source>
</evidence>
<evidence type="ECO:0000256" key="1">
    <source>
        <dbReference type="SAM" id="MobiDB-lite"/>
    </source>
</evidence>
<dbReference type="AlphaFoldDB" id="A0AAV9Z5T2"/>
<protein>
    <recommendedName>
        <fullName evidence="4">Tyr recombinase domain-containing protein</fullName>
    </recommendedName>
</protein>
<feature type="region of interest" description="Disordered" evidence="1">
    <location>
        <begin position="497"/>
        <end position="518"/>
    </location>
</feature>
<comment type="caution">
    <text evidence="2">The sequence shown here is derived from an EMBL/GenBank/DDBJ whole genome shotgun (WGS) entry which is preliminary data.</text>
</comment>